<name>A0A445ETS7_ARAHY</name>
<accession>A0A445ETS7</accession>
<keyword evidence="2" id="KW-1185">Reference proteome</keyword>
<organism evidence="1 2">
    <name type="scientific">Arachis hypogaea</name>
    <name type="common">Peanut</name>
    <dbReference type="NCBI Taxonomy" id="3818"/>
    <lineage>
        <taxon>Eukaryota</taxon>
        <taxon>Viridiplantae</taxon>
        <taxon>Streptophyta</taxon>
        <taxon>Embryophyta</taxon>
        <taxon>Tracheophyta</taxon>
        <taxon>Spermatophyta</taxon>
        <taxon>Magnoliopsida</taxon>
        <taxon>eudicotyledons</taxon>
        <taxon>Gunneridae</taxon>
        <taxon>Pentapetalae</taxon>
        <taxon>rosids</taxon>
        <taxon>fabids</taxon>
        <taxon>Fabales</taxon>
        <taxon>Fabaceae</taxon>
        <taxon>Papilionoideae</taxon>
        <taxon>50 kb inversion clade</taxon>
        <taxon>dalbergioids sensu lato</taxon>
        <taxon>Dalbergieae</taxon>
        <taxon>Pterocarpus clade</taxon>
        <taxon>Arachis</taxon>
    </lineage>
</organism>
<comment type="caution">
    <text evidence="1">The sequence shown here is derived from an EMBL/GenBank/DDBJ whole genome shotgun (WGS) entry which is preliminary data.</text>
</comment>
<evidence type="ECO:0000313" key="2">
    <source>
        <dbReference type="Proteomes" id="UP000289738"/>
    </source>
</evidence>
<gene>
    <name evidence="1" type="ORF">Ahy_A01g003610</name>
</gene>
<sequence length="123" mass="14183">MTTNLVEYINKVLKWACNLSITTLVKATFYRLNALFTMKRVEAEACIGTSNQREAGNIQVNLFDRKNKVFEVHEMPSGVKFVIRKAYITRFRPLENLTTWCVHQGPRLVPNSHLKRVTKGCPK</sequence>
<proteinExistence type="predicted"/>
<reference evidence="1 2" key="1">
    <citation type="submission" date="2019-01" db="EMBL/GenBank/DDBJ databases">
        <title>Sequencing of cultivated peanut Arachis hypogaea provides insights into genome evolution and oil improvement.</title>
        <authorList>
            <person name="Chen X."/>
        </authorList>
    </citation>
    <scope>NUCLEOTIDE SEQUENCE [LARGE SCALE GENOMIC DNA]</scope>
    <source>
        <strain evidence="2">cv. Fuhuasheng</strain>
        <tissue evidence="1">Leaves</tissue>
    </source>
</reference>
<dbReference type="Proteomes" id="UP000289738">
    <property type="component" value="Chromosome A01"/>
</dbReference>
<protein>
    <submittedName>
        <fullName evidence="1">Uncharacterized protein</fullName>
    </submittedName>
</protein>
<dbReference type="AlphaFoldDB" id="A0A445ETS7"/>
<evidence type="ECO:0000313" key="1">
    <source>
        <dbReference type="EMBL" id="RYR78752.1"/>
    </source>
</evidence>
<dbReference type="EMBL" id="SDMP01000001">
    <property type="protein sequence ID" value="RYR78752.1"/>
    <property type="molecule type" value="Genomic_DNA"/>
</dbReference>